<keyword evidence="6" id="KW-1185">Reference proteome</keyword>
<gene>
    <name evidence="5" type="ORF">F5X68DRAFT_216183</name>
</gene>
<dbReference type="InterPro" id="IPR029063">
    <property type="entry name" value="SAM-dependent_MTases_sf"/>
</dbReference>
<proteinExistence type="predicted"/>
<dbReference type="Gene3D" id="3.40.50.150">
    <property type="entry name" value="Vaccinia Virus protein VP39"/>
    <property type="match status" value="1"/>
</dbReference>
<dbReference type="PANTHER" id="PTHR12133:SF1">
    <property type="entry name" value="TRNA (ADENINE(58)-N(1))-METHYLTRANSFERASE, MITOCHONDRIAL"/>
    <property type="match status" value="1"/>
</dbReference>
<organism evidence="5 6">
    <name type="scientific">Plectosphaerella plurivora</name>
    <dbReference type="NCBI Taxonomy" id="936078"/>
    <lineage>
        <taxon>Eukaryota</taxon>
        <taxon>Fungi</taxon>
        <taxon>Dikarya</taxon>
        <taxon>Ascomycota</taxon>
        <taxon>Pezizomycotina</taxon>
        <taxon>Sordariomycetes</taxon>
        <taxon>Hypocreomycetidae</taxon>
        <taxon>Glomerellales</taxon>
        <taxon>Plectosphaerellaceae</taxon>
        <taxon>Plectosphaerella</taxon>
    </lineage>
</organism>
<evidence type="ECO:0000256" key="2">
    <source>
        <dbReference type="ARBA" id="ARBA00015963"/>
    </source>
</evidence>
<evidence type="ECO:0000313" key="5">
    <source>
        <dbReference type="EMBL" id="KAH6669125.1"/>
    </source>
</evidence>
<name>A0A9P9A4D6_9PEZI</name>
<evidence type="ECO:0000313" key="6">
    <source>
        <dbReference type="Proteomes" id="UP000770015"/>
    </source>
</evidence>
<dbReference type="GO" id="GO:0030488">
    <property type="term" value="P:tRNA methylation"/>
    <property type="evidence" value="ECO:0007669"/>
    <property type="project" value="InterPro"/>
</dbReference>
<feature type="region of interest" description="Disordered" evidence="4">
    <location>
        <begin position="427"/>
        <end position="449"/>
    </location>
</feature>
<accession>A0A9P9A4D6</accession>
<dbReference type="GO" id="GO:0005739">
    <property type="term" value="C:mitochondrion"/>
    <property type="evidence" value="ECO:0007669"/>
    <property type="project" value="TreeGrafter"/>
</dbReference>
<protein>
    <recommendedName>
        <fullName evidence="2">tRNA (adenine(58)-N(1))-methyltransferase catalytic subunit TRM61</fullName>
        <ecNumber evidence="1">2.1.1.220</ecNumber>
    </recommendedName>
    <alternativeName>
        <fullName evidence="3">tRNA(m1A58)-methyltransferase subunit TRM61</fullName>
    </alternativeName>
</protein>
<dbReference type="SUPFAM" id="SSF53335">
    <property type="entry name" value="S-adenosyl-L-methionine-dependent methyltransferases"/>
    <property type="match status" value="1"/>
</dbReference>
<evidence type="ECO:0000256" key="1">
    <source>
        <dbReference type="ARBA" id="ARBA00012796"/>
    </source>
</evidence>
<dbReference type="EMBL" id="JAGSXJ010000032">
    <property type="protein sequence ID" value="KAH6669125.1"/>
    <property type="molecule type" value="Genomic_DNA"/>
</dbReference>
<dbReference type="PANTHER" id="PTHR12133">
    <property type="entry name" value="TRNA (ADENINE(58)-N(1))-METHYLTRANSFERASE"/>
    <property type="match status" value="1"/>
</dbReference>
<evidence type="ECO:0000256" key="4">
    <source>
        <dbReference type="SAM" id="MobiDB-lite"/>
    </source>
</evidence>
<dbReference type="InterPro" id="IPR014816">
    <property type="entry name" value="tRNA_MeTrfase_Gcd14"/>
</dbReference>
<dbReference type="Proteomes" id="UP000770015">
    <property type="component" value="Unassembled WGS sequence"/>
</dbReference>
<evidence type="ECO:0000256" key="3">
    <source>
        <dbReference type="ARBA" id="ARBA00033309"/>
    </source>
</evidence>
<dbReference type="GO" id="GO:0160107">
    <property type="term" value="F:tRNA (adenine(58)-N1)-methyltransferase activity"/>
    <property type="evidence" value="ECO:0007669"/>
    <property type="project" value="UniProtKB-EC"/>
</dbReference>
<dbReference type="EC" id="2.1.1.220" evidence="1"/>
<reference evidence="5" key="1">
    <citation type="journal article" date="2021" name="Nat. Commun.">
        <title>Genetic determinants of endophytism in the Arabidopsis root mycobiome.</title>
        <authorList>
            <person name="Mesny F."/>
            <person name="Miyauchi S."/>
            <person name="Thiergart T."/>
            <person name="Pickel B."/>
            <person name="Atanasova L."/>
            <person name="Karlsson M."/>
            <person name="Huettel B."/>
            <person name="Barry K.W."/>
            <person name="Haridas S."/>
            <person name="Chen C."/>
            <person name="Bauer D."/>
            <person name="Andreopoulos W."/>
            <person name="Pangilinan J."/>
            <person name="LaButti K."/>
            <person name="Riley R."/>
            <person name="Lipzen A."/>
            <person name="Clum A."/>
            <person name="Drula E."/>
            <person name="Henrissat B."/>
            <person name="Kohler A."/>
            <person name="Grigoriev I.V."/>
            <person name="Martin F.M."/>
            <person name="Hacquard S."/>
        </authorList>
    </citation>
    <scope>NUCLEOTIDE SEQUENCE</scope>
    <source>
        <strain evidence="5">MPI-SDFR-AT-0117</strain>
    </source>
</reference>
<dbReference type="OrthoDB" id="5585464at2759"/>
<comment type="caution">
    <text evidence="5">The sequence shown here is derived from an EMBL/GenBank/DDBJ whole genome shotgun (WGS) entry which is preliminary data.</text>
</comment>
<dbReference type="AlphaFoldDB" id="A0A9P9A4D6"/>
<dbReference type="PROSITE" id="PS51620">
    <property type="entry name" value="SAM_TRM61"/>
    <property type="match status" value="1"/>
</dbReference>
<sequence>MMLQLNCARISRSTPSFLTRRAGQLRQSSRVAQEHDVLLLRQSQPRSLAKFQLSPSLRPDTVVKLSHGATLRGSDIIGRPIPSVVTDSKGHVVRLSEVTLSQYLTNQPRVATPIYPQDATTIVSILDINVPVPGEDPEADAGPVLEIFEAGTGMGSLTLHIARSLHGANPPVPHKLRQAMLAAPYKAGLLLRNTATDESPINGAMPHAQELESPELEAQLQSYRASRRAILHSLDINPSTSRKAHGVVQGFCRGRYLLNVDFHLRTIKSFVESRFAENGRQPFLSHAVLDLPGSADHADLVIQAIRPLGKLVVFFPSVTQVLEFITWATETKQKIHLEKTVELMSSSWAPGFTDAVGGREWDVRIVTPRKVQREAMAAAQAASDGNETVSDTVVAEPKTVHVCRPKVGHLVGGGGFLAVFSKRMTRSQSDQDGQDLTERSAESTSFLDG</sequence>
<dbReference type="GO" id="GO:0031515">
    <property type="term" value="C:tRNA (m1A) methyltransferase complex"/>
    <property type="evidence" value="ECO:0007669"/>
    <property type="project" value="InterPro"/>
</dbReference>